<accession>A0A1I0RDX3</accession>
<dbReference type="OrthoDB" id="5508079at2"/>
<feature type="transmembrane region" description="Helical" evidence="2">
    <location>
        <begin position="134"/>
        <end position="153"/>
    </location>
</feature>
<dbReference type="AlphaFoldDB" id="A0A1I0RDX3"/>
<dbReference type="InterPro" id="IPR000045">
    <property type="entry name" value="Prepilin_IV_endopep_pep"/>
</dbReference>
<dbReference type="GO" id="GO:0008168">
    <property type="term" value="F:methyltransferase activity"/>
    <property type="evidence" value="ECO:0007669"/>
    <property type="project" value="UniProtKB-KW"/>
</dbReference>
<proteinExistence type="inferred from homology"/>
<sequence>MIYKMLFVYALISAAVIMDYKYFKISNSLNMWGLISAIFLHLFLYEQYNLYSIAIGLAIPFLLLYPVFMIGGIGAGDVKLLCVIGIVIGMKSSIRFTAFCFVIAGIIGISKLLFLQIRHLNNKRYSMHKIHFSYAIFVASILEPIINNIYHASEGGFL</sequence>
<dbReference type="GO" id="GO:0006465">
    <property type="term" value="P:signal peptide processing"/>
    <property type="evidence" value="ECO:0007669"/>
    <property type="project" value="TreeGrafter"/>
</dbReference>
<gene>
    <name evidence="4" type="ORF">SAMN05421659_11489</name>
</gene>
<feature type="transmembrane region" description="Helical" evidence="2">
    <location>
        <begin position="94"/>
        <end position="114"/>
    </location>
</feature>
<dbReference type="STRING" id="99656.SAMN05421659_11489"/>
<evidence type="ECO:0000259" key="3">
    <source>
        <dbReference type="Pfam" id="PF01478"/>
    </source>
</evidence>
<dbReference type="Gene3D" id="1.20.120.1220">
    <property type="match status" value="1"/>
</dbReference>
<dbReference type="GO" id="GO:0004190">
    <property type="term" value="F:aspartic-type endopeptidase activity"/>
    <property type="evidence" value="ECO:0007669"/>
    <property type="project" value="InterPro"/>
</dbReference>
<organism evidence="4 5">
    <name type="scientific">[Clostridium] fimetarium</name>
    <dbReference type="NCBI Taxonomy" id="99656"/>
    <lineage>
        <taxon>Bacteria</taxon>
        <taxon>Bacillati</taxon>
        <taxon>Bacillota</taxon>
        <taxon>Clostridia</taxon>
        <taxon>Lachnospirales</taxon>
        <taxon>Lachnospiraceae</taxon>
    </lineage>
</organism>
<evidence type="ECO:0000313" key="4">
    <source>
        <dbReference type="EMBL" id="SEW39058.1"/>
    </source>
</evidence>
<feature type="transmembrane region" description="Helical" evidence="2">
    <location>
        <begin position="29"/>
        <end position="45"/>
    </location>
</feature>
<dbReference type="InterPro" id="IPR050882">
    <property type="entry name" value="Prepilin_peptidase/N-MTase"/>
</dbReference>
<keyword evidence="4" id="KW-0808">Transferase</keyword>
<keyword evidence="2" id="KW-1133">Transmembrane helix</keyword>
<reference evidence="4 5" key="1">
    <citation type="submission" date="2016-10" db="EMBL/GenBank/DDBJ databases">
        <authorList>
            <person name="de Groot N.N."/>
        </authorList>
    </citation>
    <scope>NUCLEOTIDE SEQUENCE [LARGE SCALE GENOMIC DNA]</scope>
    <source>
        <strain evidence="4 5">DSM 9179</strain>
    </source>
</reference>
<feature type="domain" description="Prepilin type IV endopeptidase peptidase" evidence="3">
    <location>
        <begin position="7"/>
        <end position="109"/>
    </location>
</feature>
<comment type="similarity">
    <text evidence="1">Belongs to the peptidase A24 family.</text>
</comment>
<evidence type="ECO:0000313" key="5">
    <source>
        <dbReference type="Proteomes" id="UP000199701"/>
    </source>
</evidence>
<dbReference type="PANTHER" id="PTHR30487:SF0">
    <property type="entry name" value="PREPILIN LEADER PEPTIDASE_N-METHYLTRANSFERASE-RELATED"/>
    <property type="match status" value="1"/>
</dbReference>
<name>A0A1I0RDX3_9FIRM</name>
<keyword evidence="2" id="KW-0812">Transmembrane</keyword>
<evidence type="ECO:0000256" key="2">
    <source>
        <dbReference type="SAM" id="Phobius"/>
    </source>
</evidence>
<dbReference type="GO" id="GO:0032259">
    <property type="term" value="P:methylation"/>
    <property type="evidence" value="ECO:0007669"/>
    <property type="project" value="UniProtKB-KW"/>
</dbReference>
<dbReference type="RefSeq" id="WP_092455979.1">
    <property type="nucleotide sequence ID" value="NZ_FOJI01000014.1"/>
</dbReference>
<feature type="transmembrane region" description="Helical" evidence="2">
    <location>
        <begin position="7"/>
        <end position="23"/>
    </location>
</feature>
<keyword evidence="2" id="KW-0472">Membrane</keyword>
<dbReference type="Proteomes" id="UP000199701">
    <property type="component" value="Unassembled WGS sequence"/>
</dbReference>
<dbReference type="EMBL" id="FOJI01000014">
    <property type="protein sequence ID" value="SEW39058.1"/>
    <property type="molecule type" value="Genomic_DNA"/>
</dbReference>
<dbReference type="GO" id="GO:0005886">
    <property type="term" value="C:plasma membrane"/>
    <property type="evidence" value="ECO:0007669"/>
    <property type="project" value="TreeGrafter"/>
</dbReference>
<keyword evidence="4" id="KW-0489">Methyltransferase</keyword>
<dbReference type="Pfam" id="PF01478">
    <property type="entry name" value="Peptidase_A24"/>
    <property type="match status" value="1"/>
</dbReference>
<evidence type="ECO:0000256" key="1">
    <source>
        <dbReference type="ARBA" id="ARBA00005801"/>
    </source>
</evidence>
<keyword evidence="5" id="KW-1185">Reference proteome</keyword>
<dbReference type="PANTHER" id="PTHR30487">
    <property type="entry name" value="TYPE 4 PREPILIN-LIKE PROTEINS LEADER PEPTIDE-PROCESSING ENZYME"/>
    <property type="match status" value="1"/>
</dbReference>
<feature type="transmembrane region" description="Helical" evidence="2">
    <location>
        <begin position="57"/>
        <end position="88"/>
    </location>
</feature>
<protein>
    <submittedName>
        <fullName evidence="4">Leader peptidase (Prepilin peptidase) / N-methyltransferase</fullName>
    </submittedName>
</protein>